<feature type="binding site" evidence="1">
    <location>
        <position position="176"/>
    </location>
    <ligand>
        <name>[4Fe-4S] cluster</name>
        <dbReference type="ChEBI" id="CHEBI:49883"/>
    </ligand>
</feature>
<keyword evidence="1" id="KW-0479">Metal-binding</keyword>
<dbReference type="PANTHER" id="PTHR30217">
    <property type="entry name" value="PEPTIDASE U32 FAMILY"/>
    <property type="match status" value="1"/>
</dbReference>
<dbReference type="GO" id="GO:0006744">
    <property type="term" value="P:ubiquinone biosynthetic process"/>
    <property type="evidence" value="ECO:0007669"/>
    <property type="project" value="UniProtKB-UniRule"/>
</dbReference>
<sequence length="331" mass="36391">MELLCPAGSLASLKAAVDAGADAVYIGFKDDTNARHFAGLNFTDRQLEKGIRYLRQHNCRLHVAINTFAHPDGLERWKGSVDKAVSIGADVLIIADLAVLDYCAKTYPNIEIHASVQASVTNAAAINFFVDSFNVKRVVLPRVLSIHQVRQLARVSPVEIEVFAYGSLCIMAEGRCYLSSYLTGESPNTAGACSPAKFVEYKETDTGLETHLNGILIDKFTDDEKAGYPTLCKGRFDVGDERYHALEEPTSLNSMEMLPELMQMGISAIKIEGRQRSPAYVSQVTKSWRQAIDACKASPDSFKPSVETEQCLSNLSEGSQTTLGAYHKKWK</sequence>
<dbReference type="PROSITE" id="PS01276">
    <property type="entry name" value="PEPTIDASE_U32"/>
    <property type="match status" value="1"/>
</dbReference>
<dbReference type="GO" id="GO:0046872">
    <property type="term" value="F:metal ion binding"/>
    <property type="evidence" value="ECO:0007669"/>
    <property type="project" value="UniProtKB-KW"/>
</dbReference>
<keyword evidence="1" id="KW-0411">Iron-sulfur</keyword>
<dbReference type="OrthoDB" id="9807498at2"/>
<dbReference type="STRING" id="1123010.SAMN02745724_00272"/>
<dbReference type="PANTHER" id="PTHR30217:SF3">
    <property type="entry name" value="UBIQUINONE BIOSYNTHESIS PROTEIN UBIU"/>
    <property type="match status" value="1"/>
</dbReference>
<keyword evidence="1" id="KW-0831">Ubiquinone biosynthesis</keyword>
<dbReference type="GO" id="GO:0051539">
    <property type="term" value="F:4 iron, 4 sulfur cluster binding"/>
    <property type="evidence" value="ECO:0007669"/>
    <property type="project" value="UniProtKB-UniRule"/>
</dbReference>
<dbReference type="EMBL" id="FOLO01000001">
    <property type="protein sequence ID" value="SFB83381.1"/>
    <property type="molecule type" value="Genomic_DNA"/>
</dbReference>
<evidence type="ECO:0000313" key="3">
    <source>
        <dbReference type="Proteomes" id="UP000198862"/>
    </source>
</evidence>
<evidence type="ECO:0000313" key="2">
    <source>
        <dbReference type="EMBL" id="SFB83381.1"/>
    </source>
</evidence>
<organism evidence="2 3">
    <name type="scientific">Pseudoalteromonas denitrificans DSM 6059</name>
    <dbReference type="NCBI Taxonomy" id="1123010"/>
    <lineage>
        <taxon>Bacteria</taxon>
        <taxon>Pseudomonadati</taxon>
        <taxon>Pseudomonadota</taxon>
        <taxon>Gammaproteobacteria</taxon>
        <taxon>Alteromonadales</taxon>
        <taxon>Pseudoalteromonadaceae</taxon>
        <taxon>Pseudoalteromonas</taxon>
    </lineage>
</organism>
<comment type="similarity">
    <text evidence="1">Belongs to the peptidase U32 family. UbiU subfamily.</text>
</comment>
<dbReference type="RefSeq" id="WP_091979072.1">
    <property type="nucleotide sequence ID" value="NZ_FOLO01000001.1"/>
</dbReference>
<keyword evidence="2" id="KW-0378">Hydrolase</keyword>
<feature type="binding site" evidence="1">
    <location>
        <position position="232"/>
    </location>
    <ligand>
        <name>[4Fe-4S] cluster</name>
        <dbReference type="ChEBI" id="CHEBI:49883"/>
    </ligand>
</feature>
<comment type="cofactor">
    <cofactor evidence="1">
        <name>[4Fe-4S] cluster</name>
        <dbReference type="ChEBI" id="CHEBI:49883"/>
    </cofactor>
</comment>
<dbReference type="HAMAP" id="MF_02232">
    <property type="entry name" value="UbiU"/>
    <property type="match status" value="1"/>
</dbReference>
<dbReference type="UniPathway" id="UPA00232"/>
<dbReference type="InterPro" id="IPR043692">
    <property type="entry name" value="UbiU"/>
</dbReference>
<keyword evidence="1" id="KW-0408">Iron</keyword>
<feature type="binding site" evidence="1">
    <location>
        <position position="193"/>
    </location>
    <ligand>
        <name>[4Fe-4S] cluster</name>
        <dbReference type="ChEBI" id="CHEBI:49883"/>
    </ligand>
</feature>
<dbReference type="InterPro" id="IPR051454">
    <property type="entry name" value="RNA/ubiquinone_mod_enzymes"/>
</dbReference>
<keyword evidence="1" id="KW-0004">4Fe-4S</keyword>
<comment type="subunit">
    <text evidence="1">Forms a heterodimer with UbiV.</text>
</comment>
<protein>
    <recommendedName>
        <fullName evidence="1">Ubiquinone biosynthesis protein UbiU</fullName>
    </recommendedName>
</protein>
<comment type="function">
    <text evidence="1">Required for O(2)-independent ubiquinone (coenzyme Q) biosynthesis. Together with UbiV, is essential for the C6-hydroxylation reaction in the oxygen-independent ubiquinone biosynthesis pathway.</text>
</comment>
<gene>
    <name evidence="1" type="primary">ubiU</name>
    <name evidence="2" type="ORF">SAMN02745724_00272</name>
</gene>
<dbReference type="GO" id="GO:0008233">
    <property type="term" value="F:peptidase activity"/>
    <property type="evidence" value="ECO:0007669"/>
    <property type="project" value="UniProtKB-KW"/>
</dbReference>
<dbReference type="Proteomes" id="UP000198862">
    <property type="component" value="Unassembled WGS sequence"/>
</dbReference>
<accession>A0A1I1E8E7</accession>
<evidence type="ECO:0000256" key="1">
    <source>
        <dbReference type="HAMAP-Rule" id="MF_02232"/>
    </source>
</evidence>
<keyword evidence="3" id="KW-1185">Reference proteome</keyword>
<keyword evidence="2" id="KW-0645">Protease</keyword>
<feature type="binding site" evidence="1">
    <location>
        <position position="169"/>
    </location>
    <ligand>
        <name>[4Fe-4S] cluster</name>
        <dbReference type="ChEBI" id="CHEBI:49883"/>
    </ligand>
</feature>
<reference evidence="2 3" key="1">
    <citation type="submission" date="2016-10" db="EMBL/GenBank/DDBJ databases">
        <authorList>
            <person name="de Groot N.N."/>
        </authorList>
    </citation>
    <scope>NUCLEOTIDE SEQUENCE [LARGE SCALE GENOMIC DNA]</scope>
    <source>
        <strain evidence="2 3">DSM 6059</strain>
    </source>
</reference>
<dbReference type="AlphaFoldDB" id="A0A1I1E8E7"/>
<comment type="pathway">
    <text evidence="1">Cofactor biosynthesis; ubiquinone biosynthesis.</text>
</comment>
<dbReference type="GO" id="GO:0006508">
    <property type="term" value="P:proteolysis"/>
    <property type="evidence" value="ECO:0007669"/>
    <property type="project" value="UniProtKB-KW"/>
</dbReference>
<dbReference type="Pfam" id="PF01136">
    <property type="entry name" value="Peptidase_U32"/>
    <property type="match status" value="1"/>
</dbReference>
<name>A0A1I1E8E7_9GAMM</name>
<dbReference type="InterPro" id="IPR001539">
    <property type="entry name" value="Peptidase_U32"/>
</dbReference>
<proteinExistence type="inferred from homology"/>